<dbReference type="PROSITE" id="PS50883">
    <property type="entry name" value="EAL"/>
    <property type="match status" value="1"/>
</dbReference>
<dbReference type="SUPFAM" id="SSF141868">
    <property type="entry name" value="EAL domain-like"/>
    <property type="match status" value="1"/>
</dbReference>
<dbReference type="InterPro" id="IPR043128">
    <property type="entry name" value="Rev_trsase/Diguanyl_cyclase"/>
</dbReference>
<dbReference type="EC" id="3.1.4.52" evidence="1"/>
<dbReference type="Gene3D" id="3.20.20.450">
    <property type="entry name" value="EAL domain"/>
    <property type="match status" value="1"/>
</dbReference>
<dbReference type="Proteomes" id="UP000737420">
    <property type="component" value="Unassembled WGS sequence"/>
</dbReference>
<dbReference type="CDD" id="cd01949">
    <property type="entry name" value="GGDEF"/>
    <property type="match status" value="1"/>
</dbReference>
<dbReference type="InterPro" id="IPR029787">
    <property type="entry name" value="Nucleotide_cyclase"/>
</dbReference>
<dbReference type="PANTHER" id="PTHR33121">
    <property type="entry name" value="CYCLIC DI-GMP PHOSPHODIESTERASE PDEF"/>
    <property type="match status" value="1"/>
</dbReference>
<evidence type="ECO:0000256" key="1">
    <source>
        <dbReference type="ARBA" id="ARBA00012282"/>
    </source>
</evidence>
<evidence type="ECO:0000256" key="2">
    <source>
        <dbReference type="ARBA" id="ARBA00022636"/>
    </source>
</evidence>
<comment type="caution">
    <text evidence="5">The sequence shown here is derived from an EMBL/GenBank/DDBJ whole genome shotgun (WGS) entry which is preliminary data.</text>
</comment>
<name>A0ABD0B8W9_AERCA</name>
<reference evidence="5 6" key="1">
    <citation type="submission" date="2021-07" db="EMBL/GenBank/DDBJ databases">
        <title>Draft genome sequence of carbapenem-resistant Aeromonas spp. in Japan.</title>
        <authorList>
            <person name="Maehana S."/>
            <person name="Suzuki M."/>
            <person name="Kitasato H."/>
        </authorList>
    </citation>
    <scope>NUCLEOTIDE SEQUENCE [LARGE SCALE GENOMIC DNA]</scope>
    <source>
        <strain evidence="5 6">KAM382</strain>
    </source>
</reference>
<dbReference type="InterPro" id="IPR001633">
    <property type="entry name" value="EAL_dom"/>
</dbReference>
<dbReference type="Gene3D" id="3.30.70.270">
    <property type="match status" value="1"/>
</dbReference>
<feature type="domain" description="EAL" evidence="3">
    <location>
        <begin position="111"/>
        <end position="365"/>
    </location>
</feature>
<dbReference type="SMART" id="SM00267">
    <property type="entry name" value="GGDEF"/>
    <property type="match status" value="1"/>
</dbReference>
<dbReference type="InterPro" id="IPR000160">
    <property type="entry name" value="GGDEF_dom"/>
</dbReference>
<keyword evidence="2" id="KW-0973">c-di-GMP</keyword>
<dbReference type="CDD" id="cd01948">
    <property type="entry name" value="EAL"/>
    <property type="match status" value="1"/>
</dbReference>
<dbReference type="FunFam" id="3.20.20.450:FF:000001">
    <property type="entry name" value="Cyclic di-GMP phosphodiesterase yahA"/>
    <property type="match status" value="1"/>
</dbReference>
<dbReference type="InterPro" id="IPR035919">
    <property type="entry name" value="EAL_sf"/>
</dbReference>
<dbReference type="SUPFAM" id="SSF55073">
    <property type="entry name" value="Nucleotide cyclase"/>
    <property type="match status" value="1"/>
</dbReference>
<feature type="domain" description="GGDEF" evidence="4">
    <location>
        <begin position="1"/>
        <end position="102"/>
    </location>
</feature>
<dbReference type="PROSITE" id="PS50887">
    <property type="entry name" value="GGDEF"/>
    <property type="match status" value="1"/>
</dbReference>
<gene>
    <name evidence="5" type="ORF">KAM382_26950</name>
</gene>
<dbReference type="Pfam" id="PF00563">
    <property type="entry name" value="EAL"/>
    <property type="match status" value="1"/>
</dbReference>
<protein>
    <recommendedName>
        <fullName evidence="1">cyclic-guanylate-specific phosphodiesterase</fullName>
        <ecNumber evidence="1">3.1.4.52</ecNumber>
    </recommendedName>
</protein>
<dbReference type="Pfam" id="PF00990">
    <property type="entry name" value="GGDEF"/>
    <property type="match status" value="1"/>
</dbReference>
<proteinExistence type="predicted"/>
<organism evidence="5 6">
    <name type="scientific">Aeromonas caviae</name>
    <name type="common">Aeromonas punctata</name>
    <dbReference type="NCBI Taxonomy" id="648"/>
    <lineage>
        <taxon>Bacteria</taxon>
        <taxon>Pseudomonadati</taxon>
        <taxon>Pseudomonadota</taxon>
        <taxon>Gammaproteobacteria</taxon>
        <taxon>Aeromonadales</taxon>
        <taxon>Aeromonadaceae</taxon>
        <taxon>Aeromonas</taxon>
    </lineage>
</organism>
<dbReference type="AlphaFoldDB" id="A0ABD0B8W9"/>
<dbReference type="PANTHER" id="PTHR33121:SF79">
    <property type="entry name" value="CYCLIC DI-GMP PHOSPHODIESTERASE PDED-RELATED"/>
    <property type="match status" value="1"/>
</dbReference>
<dbReference type="NCBIfam" id="TIGR00254">
    <property type="entry name" value="GGDEF"/>
    <property type="match status" value="1"/>
</dbReference>
<dbReference type="EMBL" id="BPOP01000027">
    <property type="protein sequence ID" value="GJB92634.1"/>
    <property type="molecule type" value="Genomic_DNA"/>
</dbReference>
<evidence type="ECO:0000259" key="3">
    <source>
        <dbReference type="PROSITE" id="PS50883"/>
    </source>
</evidence>
<evidence type="ECO:0000259" key="4">
    <source>
        <dbReference type="PROSITE" id="PS50887"/>
    </source>
</evidence>
<sequence length="375" mass="41059">MAQRITGLLGASDTASRFGGDEFVLALAPGDVSQTTAFAERLLATLAQPYEWEHHSLHITASIGIAVYPQDGTSLHELTLNADAAMYYAKEQGRNDYYYFDSAMNANAHQQFLLHKELQHALERGELALHYQPKYCARSGQVVGAEALLRWQHPMHGAVSPASFLPLAEKSRLIIPIGNWVIDEACRQMSAWRAAGHHDWSVAVNLSTIQLASPGLLEEVQGALARHRLEARHLTLEITESTAMQKAEESLAILNRLAELGLGISIDDFGTGYSSLLYLKRFPANELKIDRGFVTTLERGGDDATIIAAIIALGQALEMRIVAEGVETPEQRDLLTELGCDTLQGYLLGRPMTGEQLLVHCAPETPQQVLEGVLA</sequence>
<dbReference type="SMART" id="SM00052">
    <property type="entry name" value="EAL"/>
    <property type="match status" value="1"/>
</dbReference>
<dbReference type="GO" id="GO:0071111">
    <property type="term" value="F:cyclic-guanylate-specific phosphodiesterase activity"/>
    <property type="evidence" value="ECO:0007669"/>
    <property type="project" value="UniProtKB-EC"/>
</dbReference>
<evidence type="ECO:0000313" key="5">
    <source>
        <dbReference type="EMBL" id="GJB92634.1"/>
    </source>
</evidence>
<accession>A0ABD0B8W9</accession>
<evidence type="ECO:0000313" key="6">
    <source>
        <dbReference type="Proteomes" id="UP000737420"/>
    </source>
</evidence>
<dbReference type="InterPro" id="IPR050706">
    <property type="entry name" value="Cyclic-di-GMP_PDE-like"/>
</dbReference>